<proteinExistence type="predicted"/>
<evidence type="ECO:0000259" key="2">
    <source>
        <dbReference type="Pfam" id="PF13360"/>
    </source>
</evidence>
<keyword evidence="4" id="KW-1185">Reference proteome</keyword>
<comment type="caution">
    <text evidence="3">The sequence shown here is derived from an EMBL/GenBank/DDBJ whole genome shotgun (WGS) entry which is preliminary data.</text>
</comment>
<dbReference type="Gene3D" id="2.130.10.10">
    <property type="entry name" value="YVTN repeat-like/Quinoprotein amine dehydrogenase"/>
    <property type="match status" value="1"/>
</dbReference>
<sequence length="422" mass="45093">MFAVMAFFVVRDVFFGGGTSSGPTARLAWWLDNAKAPPAPHDPLAWPSGDVLVLAAARQVVGYGVMDGTKRWAVALPGDLCAASKHMAGGRIAVLHGGGTLKCDRVQVIDVVRGTAVWQRPLPAWDSSGDKDTQVVIADGFVAVQREDEGINAFRLRDGRPAWRHIGLLDGCLYSGVGGGAALVAELRCRGGMTTAMQLLGAKDGRPRWTRQLGEDTGVAGIFSTDPVVVGIGDEYGGEVKEVMMLDKTGAPVGRVKLSRDTSRHVHCADGEVTWCNGLVLHGTTAYLRVSSGTFSGQKVVAHDLGTGRRLWESDIEDGAELVPVAWEGGRLIAAHPPIPSRRRGHADDPGTVVALDPRTGRSTELMAIPTSMTGIEEMIRREARLYWANGRFILVRQGSRAGAEPVLAAFEPPKEKPAGRK</sequence>
<dbReference type="RefSeq" id="WP_117402075.1">
    <property type="nucleotide sequence ID" value="NZ_QVNQ01000008.1"/>
</dbReference>
<organism evidence="3 4">
    <name type="scientific">Actinomadura spongiicola</name>
    <dbReference type="NCBI Taxonomy" id="2303421"/>
    <lineage>
        <taxon>Bacteria</taxon>
        <taxon>Bacillati</taxon>
        <taxon>Actinomycetota</taxon>
        <taxon>Actinomycetes</taxon>
        <taxon>Streptosporangiales</taxon>
        <taxon>Thermomonosporaceae</taxon>
        <taxon>Actinomadura</taxon>
    </lineage>
</organism>
<accession>A0A372GB73</accession>
<evidence type="ECO:0000313" key="4">
    <source>
        <dbReference type="Proteomes" id="UP000262882"/>
    </source>
</evidence>
<evidence type="ECO:0000313" key="3">
    <source>
        <dbReference type="EMBL" id="RFS82656.1"/>
    </source>
</evidence>
<dbReference type="SUPFAM" id="SSF50998">
    <property type="entry name" value="Quinoprotein alcohol dehydrogenase-like"/>
    <property type="match status" value="1"/>
</dbReference>
<dbReference type="Pfam" id="PF13360">
    <property type="entry name" value="PQQ_2"/>
    <property type="match status" value="2"/>
</dbReference>
<dbReference type="EMBL" id="QVNQ01000008">
    <property type="protein sequence ID" value="RFS82656.1"/>
    <property type="molecule type" value="Genomic_DNA"/>
</dbReference>
<evidence type="ECO:0000256" key="1">
    <source>
        <dbReference type="SAM" id="MobiDB-lite"/>
    </source>
</evidence>
<name>A0A372GB73_9ACTN</name>
<dbReference type="Gene3D" id="2.40.10.480">
    <property type="match status" value="1"/>
</dbReference>
<feature type="domain" description="Pyrrolo-quinoline quinone repeat" evidence="2">
    <location>
        <begin position="200"/>
        <end position="395"/>
    </location>
</feature>
<dbReference type="InterPro" id="IPR002372">
    <property type="entry name" value="PQQ_rpt_dom"/>
</dbReference>
<feature type="region of interest" description="Disordered" evidence="1">
    <location>
        <begin position="338"/>
        <end position="357"/>
    </location>
</feature>
<gene>
    <name evidence="3" type="ORF">D0T12_24695</name>
</gene>
<dbReference type="Proteomes" id="UP000262882">
    <property type="component" value="Unassembled WGS sequence"/>
</dbReference>
<reference evidence="3 4" key="1">
    <citation type="submission" date="2018-08" db="EMBL/GenBank/DDBJ databases">
        <title>Actinomadura spongicola sp. nov., isolated from marine sponge Leucetta chagosensis.</title>
        <authorList>
            <person name="Li L."/>
            <person name="Lin H.W."/>
        </authorList>
    </citation>
    <scope>NUCLEOTIDE SEQUENCE [LARGE SCALE GENOMIC DNA]</scope>
    <source>
        <strain evidence="3 4">LHW52907</strain>
    </source>
</reference>
<protein>
    <recommendedName>
        <fullName evidence="2">Pyrrolo-quinoline quinone repeat domain-containing protein</fullName>
    </recommendedName>
</protein>
<dbReference type="AlphaFoldDB" id="A0A372GB73"/>
<dbReference type="InterPro" id="IPR011047">
    <property type="entry name" value="Quinoprotein_ADH-like_sf"/>
</dbReference>
<feature type="domain" description="Pyrrolo-quinoline quinone repeat" evidence="2">
    <location>
        <begin position="41"/>
        <end position="165"/>
    </location>
</feature>
<dbReference type="InterPro" id="IPR015943">
    <property type="entry name" value="WD40/YVTN_repeat-like_dom_sf"/>
</dbReference>